<dbReference type="RefSeq" id="WP_188559710.1">
    <property type="nucleotide sequence ID" value="NZ_BMGS01000016.1"/>
</dbReference>
<sequence length="178" mass="18463">MADLLPGFRYIIWNGPSTALASAPWKGNLLAVYKVSANGQGHISFVPPGSQFSAVQTLEPDQLYELRVKTAFTLAEAMLQAAPAGAGGETPAAPTPDTILLAGPAGETVTEFEEVFRISEAATTAVTFTSGAGTVELSLDEGQSWGPLPASLPANSAFALRVQYPNSAAFAASLTLTY</sequence>
<accession>A0ABQ1X8I6</accession>
<evidence type="ECO:0008006" key="3">
    <source>
        <dbReference type="Google" id="ProtNLM"/>
    </source>
</evidence>
<gene>
    <name evidence="1" type="ORF">GCM10011378_40800</name>
</gene>
<name>A0ABQ1X8I6_9BACT</name>
<dbReference type="EMBL" id="BMGS01000016">
    <property type="protein sequence ID" value="GGG60625.1"/>
    <property type="molecule type" value="Genomic_DNA"/>
</dbReference>
<comment type="caution">
    <text evidence="1">The sequence shown here is derived from an EMBL/GenBank/DDBJ whole genome shotgun (WGS) entry which is preliminary data.</text>
</comment>
<evidence type="ECO:0000313" key="2">
    <source>
        <dbReference type="Proteomes" id="UP000601361"/>
    </source>
</evidence>
<proteinExistence type="predicted"/>
<keyword evidence="2" id="KW-1185">Reference proteome</keyword>
<dbReference type="Proteomes" id="UP000601361">
    <property type="component" value="Unassembled WGS sequence"/>
</dbReference>
<evidence type="ECO:0000313" key="1">
    <source>
        <dbReference type="EMBL" id="GGG60625.1"/>
    </source>
</evidence>
<reference evidence="2" key="1">
    <citation type="journal article" date="2019" name="Int. J. Syst. Evol. Microbiol.">
        <title>The Global Catalogue of Microorganisms (GCM) 10K type strain sequencing project: providing services to taxonomists for standard genome sequencing and annotation.</title>
        <authorList>
            <consortium name="The Broad Institute Genomics Platform"/>
            <consortium name="The Broad Institute Genome Sequencing Center for Infectious Disease"/>
            <person name="Wu L."/>
            <person name="Ma J."/>
        </authorList>
    </citation>
    <scope>NUCLEOTIDE SEQUENCE [LARGE SCALE GENOMIC DNA]</scope>
    <source>
        <strain evidence="2">CGMCC 1.12990</strain>
    </source>
</reference>
<protein>
    <recommendedName>
        <fullName evidence="3">Fibronectin type-III domain-containing protein</fullName>
    </recommendedName>
</protein>
<organism evidence="1 2">
    <name type="scientific">Hymenobacter glacieicola</name>
    <dbReference type="NCBI Taxonomy" id="1562124"/>
    <lineage>
        <taxon>Bacteria</taxon>
        <taxon>Pseudomonadati</taxon>
        <taxon>Bacteroidota</taxon>
        <taxon>Cytophagia</taxon>
        <taxon>Cytophagales</taxon>
        <taxon>Hymenobacteraceae</taxon>
        <taxon>Hymenobacter</taxon>
    </lineage>
</organism>